<evidence type="ECO:0000259" key="1">
    <source>
        <dbReference type="Pfam" id="PF05239"/>
    </source>
</evidence>
<protein>
    <recommendedName>
        <fullName evidence="1">PRC-barrel domain-containing protein</fullName>
    </recommendedName>
</protein>
<dbReference type="GeneID" id="93686523"/>
<gene>
    <name evidence="2" type="ORF">J121_831</name>
</gene>
<dbReference type="InterPro" id="IPR027275">
    <property type="entry name" value="PRC-brl_dom"/>
</dbReference>
<feature type="domain" description="PRC-barrel" evidence="1">
    <location>
        <begin position="24"/>
        <end position="64"/>
    </location>
</feature>
<dbReference type="PATRIC" id="fig|1306953.7.peg.842"/>
<proteinExistence type="predicted"/>
<dbReference type="Proteomes" id="UP000037446">
    <property type="component" value="Unassembled WGS sequence"/>
</dbReference>
<dbReference type="AlphaFoldDB" id="A0A0L1KCM8"/>
<accession>A0A0L1KCM8</accession>
<dbReference type="GO" id="GO:0030077">
    <property type="term" value="C:plasma membrane light-harvesting complex"/>
    <property type="evidence" value="ECO:0007669"/>
    <property type="project" value="InterPro"/>
</dbReference>
<organism evidence="2 3">
    <name type="scientific">Qipengyuania citrea LAMA 915</name>
    <dbReference type="NCBI Taxonomy" id="1306953"/>
    <lineage>
        <taxon>Bacteria</taxon>
        <taxon>Pseudomonadati</taxon>
        <taxon>Pseudomonadota</taxon>
        <taxon>Alphaproteobacteria</taxon>
        <taxon>Sphingomonadales</taxon>
        <taxon>Erythrobacteraceae</taxon>
        <taxon>Qipengyuania</taxon>
    </lineage>
</organism>
<dbReference type="GO" id="GO:0019684">
    <property type="term" value="P:photosynthesis, light reaction"/>
    <property type="evidence" value="ECO:0007669"/>
    <property type="project" value="InterPro"/>
</dbReference>
<dbReference type="EMBL" id="JYNE01000026">
    <property type="protein sequence ID" value="KNH01693.1"/>
    <property type="molecule type" value="Genomic_DNA"/>
</dbReference>
<evidence type="ECO:0000313" key="2">
    <source>
        <dbReference type="EMBL" id="KNH01693.1"/>
    </source>
</evidence>
<dbReference type="Gene3D" id="3.90.50.10">
    <property type="entry name" value="Photosynthetic Reaction Center, subunit H, domain 2"/>
    <property type="match status" value="1"/>
</dbReference>
<comment type="caution">
    <text evidence="2">The sequence shown here is derived from an EMBL/GenBank/DDBJ whole genome shotgun (WGS) entry which is preliminary data.</text>
</comment>
<reference evidence="2" key="1">
    <citation type="submission" date="2015-02" db="EMBL/GenBank/DDBJ databases">
        <authorList>
            <person name="Chooi Y.-H."/>
        </authorList>
    </citation>
    <scope>NUCLEOTIDE SEQUENCE [LARGE SCALE GENOMIC DNA]</scope>
    <source>
        <strain evidence="2">LAMA 915</strain>
    </source>
</reference>
<dbReference type="InterPro" id="IPR011033">
    <property type="entry name" value="PRC_barrel-like_sf"/>
</dbReference>
<dbReference type="SUPFAM" id="SSF50346">
    <property type="entry name" value="PRC-barrel domain"/>
    <property type="match status" value="1"/>
</dbReference>
<name>A0A0L1KCM8_9SPHN</name>
<dbReference type="STRING" id="1306953.J121_831"/>
<evidence type="ECO:0000313" key="3">
    <source>
        <dbReference type="Proteomes" id="UP000037446"/>
    </source>
</evidence>
<dbReference type="InterPro" id="IPR014747">
    <property type="entry name" value="Bac_photo_RC_H_C"/>
</dbReference>
<dbReference type="Pfam" id="PF05239">
    <property type="entry name" value="PRC"/>
    <property type="match status" value="1"/>
</dbReference>
<sequence>MKNDDRFGELEALDSWQLVHDEQDIRGCTVASVTGTHYGTIEDMLVDKEKEHVAAVRLDDGRIVAADNLEIRGRDVIYHDDLAASRVNYTKVRRPAV</sequence>
<dbReference type="RefSeq" id="WP_050600974.1">
    <property type="nucleotide sequence ID" value="NZ_JYNE01000026.1"/>
</dbReference>